<dbReference type="InterPro" id="IPR051448">
    <property type="entry name" value="CdaR-like_regulators"/>
</dbReference>
<feature type="region of interest" description="Disordered" evidence="2">
    <location>
        <begin position="229"/>
        <end position="249"/>
    </location>
</feature>
<feature type="region of interest" description="Disordered" evidence="2">
    <location>
        <begin position="425"/>
        <end position="457"/>
    </location>
</feature>
<evidence type="ECO:0000259" key="3">
    <source>
        <dbReference type="Pfam" id="PF13556"/>
    </source>
</evidence>
<dbReference type="InterPro" id="IPR025736">
    <property type="entry name" value="PucR_C-HTH_dom"/>
</dbReference>
<feature type="domain" description="RsbT co-antagonist protein RsbRD N-terminal" evidence="4">
    <location>
        <begin position="46"/>
        <end position="184"/>
    </location>
</feature>
<feature type="compositionally biased region" description="Basic and acidic residues" evidence="2">
    <location>
        <begin position="446"/>
        <end position="457"/>
    </location>
</feature>
<evidence type="ECO:0000259" key="4">
    <source>
        <dbReference type="Pfam" id="PF14361"/>
    </source>
</evidence>
<dbReference type="Proteomes" id="UP000634660">
    <property type="component" value="Unassembled WGS sequence"/>
</dbReference>
<feature type="compositionally biased region" description="Low complexity" evidence="2">
    <location>
        <begin position="229"/>
        <end position="238"/>
    </location>
</feature>
<protein>
    <submittedName>
        <fullName evidence="6">PucR family transcriptional regulator</fullName>
    </submittedName>
</protein>
<organism evidence="6 7">
    <name type="scientific">Streptomyces subrutilus</name>
    <dbReference type="NCBI Taxonomy" id="36818"/>
    <lineage>
        <taxon>Bacteria</taxon>
        <taxon>Bacillati</taxon>
        <taxon>Actinomycetota</taxon>
        <taxon>Actinomycetes</taxon>
        <taxon>Kitasatosporales</taxon>
        <taxon>Streptomycetaceae</taxon>
        <taxon>Streptomyces</taxon>
    </lineage>
</organism>
<name>A0A918V556_9ACTN</name>
<evidence type="ECO:0000256" key="1">
    <source>
        <dbReference type="ARBA" id="ARBA00006754"/>
    </source>
</evidence>
<dbReference type="Pfam" id="PF13556">
    <property type="entry name" value="HTH_30"/>
    <property type="match status" value="1"/>
</dbReference>
<dbReference type="Gene3D" id="1.10.10.2840">
    <property type="entry name" value="PucR C-terminal helix-turn-helix domain"/>
    <property type="match status" value="1"/>
</dbReference>
<reference evidence="6" key="1">
    <citation type="journal article" date="2014" name="Int. J. Syst. Evol. Microbiol.">
        <title>Complete genome sequence of Corynebacterium casei LMG S-19264T (=DSM 44701T), isolated from a smear-ripened cheese.</title>
        <authorList>
            <consortium name="US DOE Joint Genome Institute (JGI-PGF)"/>
            <person name="Walter F."/>
            <person name="Albersmeier A."/>
            <person name="Kalinowski J."/>
            <person name="Ruckert C."/>
        </authorList>
    </citation>
    <scope>NUCLEOTIDE SEQUENCE</scope>
    <source>
        <strain evidence="6">JCM 4834</strain>
    </source>
</reference>
<dbReference type="InterPro" id="IPR025751">
    <property type="entry name" value="RsbRD_N_dom"/>
</dbReference>
<evidence type="ECO:0000313" key="7">
    <source>
        <dbReference type="Proteomes" id="UP000634660"/>
    </source>
</evidence>
<evidence type="ECO:0000313" key="6">
    <source>
        <dbReference type="EMBL" id="GGZ72125.1"/>
    </source>
</evidence>
<feature type="domain" description="PucR C-terminal helix-turn-helix" evidence="3">
    <location>
        <begin position="362"/>
        <end position="418"/>
    </location>
</feature>
<dbReference type="Pfam" id="PF17853">
    <property type="entry name" value="GGDEF_2"/>
    <property type="match status" value="1"/>
</dbReference>
<dbReference type="Pfam" id="PF14361">
    <property type="entry name" value="RsbRD_N"/>
    <property type="match status" value="1"/>
</dbReference>
<evidence type="ECO:0000259" key="5">
    <source>
        <dbReference type="Pfam" id="PF17853"/>
    </source>
</evidence>
<feature type="domain" description="CdaR GGDEF-like" evidence="5">
    <location>
        <begin position="200"/>
        <end position="312"/>
    </location>
</feature>
<evidence type="ECO:0000256" key="2">
    <source>
        <dbReference type="SAM" id="MobiDB-lite"/>
    </source>
</evidence>
<dbReference type="EMBL" id="BMVX01000012">
    <property type="protein sequence ID" value="GGZ72125.1"/>
    <property type="molecule type" value="Genomic_DNA"/>
</dbReference>
<dbReference type="AlphaFoldDB" id="A0A918V556"/>
<sequence>MCSAPVTVVDGPGRGPPQCPLPRVTLPVMERIIEEIREDLSRRLAAAADRLTDRMLAEDPACAAPSGRAELREHVHRHLRQAVDGLVRASRGLPVELADSRAAGALRAERGLPLAPLLRAYRRGGRALWLALTEAVAAHDRAALPRLLPGAAALWDVLDQMTDAVAESYRLVETARGAHDRERRTALLDALLDGAAGAAGPLAAEAAARFGLPERGRFAVVAVAAGGPDAAAGGARPGAPLPEGPGGPDAPRVWWRVRADGESGLVELGHHPLDCVRDLLAPLGVRAGVSPVVEAPAELARAHRLALLALRTAPRSGGPGTAVLDERLPAALVAAEDELAGRLRQVVLGPVLALPAEDRRVLLETLGTWLACRGSTTHAAQRLYCHRNTVSNRLRRLEQLTGRVLTDPRHVVELALAHAAVLQRDAGPRADHRAGDRAGPVPAARSPREPHGPRGAP</sequence>
<dbReference type="InterPro" id="IPR042070">
    <property type="entry name" value="PucR_C-HTH_sf"/>
</dbReference>
<comment type="caution">
    <text evidence="6">The sequence shown here is derived from an EMBL/GenBank/DDBJ whole genome shotgun (WGS) entry which is preliminary data.</text>
</comment>
<feature type="compositionally biased region" description="Basic and acidic residues" evidence="2">
    <location>
        <begin position="426"/>
        <end position="436"/>
    </location>
</feature>
<gene>
    <name evidence="6" type="ORF">GCM10010371_34790</name>
</gene>
<dbReference type="PANTHER" id="PTHR33744">
    <property type="entry name" value="CARBOHYDRATE DIACID REGULATOR"/>
    <property type="match status" value="1"/>
</dbReference>
<proteinExistence type="inferred from homology"/>
<dbReference type="PANTHER" id="PTHR33744:SF1">
    <property type="entry name" value="DNA-BINDING TRANSCRIPTIONAL ACTIVATOR ADER"/>
    <property type="match status" value="1"/>
</dbReference>
<dbReference type="InterPro" id="IPR041522">
    <property type="entry name" value="CdaR_GGDEF"/>
</dbReference>
<comment type="similarity">
    <text evidence="1">Belongs to the CdaR family.</text>
</comment>
<accession>A0A918V556</accession>
<reference evidence="6" key="2">
    <citation type="submission" date="2020-09" db="EMBL/GenBank/DDBJ databases">
        <authorList>
            <person name="Sun Q."/>
            <person name="Ohkuma M."/>
        </authorList>
    </citation>
    <scope>NUCLEOTIDE SEQUENCE</scope>
    <source>
        <strain evidence="6">JCM 4834</strain>
    </source>
</reference>